<protein>
    <submittedName>
        <fullName evidence="2">Uncharacterized protein</fullName>
    </submittedName>
</protein>
<feature type="region of interest" description="Disordered" evidence="1">
    <location>
        <begin position="160"/>
        <end position="187"/>
    </location>
</feature>
<feature type="compositionally biased region" description="Basic and acidic residues" evidence="1">
    <location>
        <begin position="314"/>
        <end position="330"/>
    </location>
</feature>
<reference evidence="2 3" key="1">
    <citation type="submission" date="2018-08" db="EMBL/GenBank/DDBJ databases">
        <title>Genomic investigation of the strawberry pathogen Phytophthora fragariae indicates pathogenicity is determined by transcriptional variation in three key races.</title>
        <authorList>
            <person name="Adams T.M."/>
            <person name="Armitage A.D."/>
            <person name="Sobczyk M.K."/>
            <person name="Bates H.J."/>
            <person name="Dunwell J.M."/>
            <person name="Nellist C.F."/>
            <person name="Harrison R.J."/>
        </authorList>
    </citation>
    <scope>NUCLEOTIDE SEQUENCE [LARGE SCALE GENOMIC DNA]</scope>
    <source>
        <strain evidence="2 3">NOV-5</strain>
    </source>
</reference>
<name>A0A6A3TVJ1_9STRA</name>
<comment type="caution">
    <text evidence="2">The sequence shown here is derived from an EMBL/GenBank/DDBJ whole genome shotgun (WGS) entry which is preliminary data.</text>
</comment>
<dbReference type="Proteomes" id="UP000440732">
    <property type="component" value="Unassembled WGS sequence"/>
</dbReference>
<evidence type="ECO:0000313" key="2">
    <source>
        <dbReference type="EMBL" id="KAE9142853.1"/>
    </source>
</evidence>
<accession>A0A6A3TVJ1</accession>
<dbReference type="AlphaFoldDB" id="A0A6A3TVJ1"/>
<feature type="region of interest" description="Disordered" evidence="1">
    <location>
        <begin position="1"/>
        <end position="66"/>
    </location>
</feature>
<evidence type="ECO:0000256" key="1">
    <source>
        <dbReference type="SAM" id="MobiDB-lite"/>
    </source>
</evidence>
<feature type="compositionally biased region" description="Basic residues" evidence="1">
    <location>
        <begin position="303"/>
        <end position="313"/>
    </location>
</feature>
<gene>
    <name evidence="2" type="ORF">PF006_g12075</name>
</gene>
<organism evidence="2 3">
    <name type="scientific">Phytophthora fragariae</name>
    <dbReference type="NCBI Taxonomy" id="53985"/>
    <lineage>
        <taxon>Eukaryota</taxon>
        <taxon>Sar</taxon>
        <taxon>Stramenopiles</taxon>
        <taxon>Oomycota</taxon>
        <taxon>Peronosporomycetes</taxon>
        <taxon>Peronosporales</taxon>
        <taxon>Peronosporaceae</taxon>
        <taxon>Phytophthora</taxon>
    </lineage>
</organism>
<dbReference type="EMBL" id="QXGA01000664">
    <property type="protein sequence ID" value="KAE9142853.1"/>
    <property type="molecule type" value="Genomic_DNA"/>
</dbReference>
<evidence type="ECO:0000313" key="3">
    <source>
        <dbReference type="Proteomes" id="UP000440732"/>
    </source>
</evidence>
<feature type="compositionally biased region" description="Basic and acidic residues" evidence="1">
    <location>
        <begin position="15"/>
        <end position="28"/>
    </location>
</feature>
<feature type="compositionally biased region" description="Basic and acidic residues" evidence="1">
    <location>
        <begin position="49"/>
        <end position="58"/>
    </location>
</feature>
<proteinExistence type="predicted"/>
<sequence length="330" mass="35370">MMPGETYEDFAAGLRDVDATERPGKAADDGGAEEGQERLLEKSGPGVNDDAKEKETELRSGTSRTVTSTVAKRLVWPVRFEDQPTVLGMDEALRHMITDTAGRDDRRASIYVATVRPALAAMKYASEAQEVGLCERIGKSVRERQVGVVGVVGRAGDGAMAPSADVDGDGVSKSTAMNPMDDEERRMTTPTAEMAGRGCEVTVSPTREGDTNRGVLEAGSETGMAVCGQIRNKNMLGKVGTPVVGTELLTAVVSDGVDAHAAEPATVRGDDLMNGDAAVITKQDEISQARLARHKIRKAAKRRCFRAPQLRRRREAEATEDGRQEAEEAQ</sequence>
<feature type="region of interest" description="Disordered" evidence="1">
    <location>
        <begin position="303"/>
        <end position="330"/>
    </location>
</feature>